<evidence type="ECO:0000259" key="1">
    <source>
        <dbReference type="Pfam" id="PF00534"/>
    </source>
</evidence>
<gene>
    <name evidence="2" type="ORF">NIES2135_58660</name>
</gene>
<dbReference type="PANTHER" id="PTHR12526">
    <property type="entry name" value="GLYCOSYLTRANSFERASE"/>
    <property type="match status" value="1"/>
</dbReference>
<protein>
    <submittedName>
        <fullName evidence="2">Group 1 glycosyl transferase</fullName>
    </submittedName>
</protein>
<keyword evidence="3" id="KW-1185">Reference proteome</keyword>
<evidence type="ECO:0000313" key="3">
    <source>
        <dbReference type="Proteomes" id="UP000217895"/>
    </source>
</evidence>
<dbReference type="PANTHER" id="PTHR12526:SF638">
    <property type="entry name" value="SPORE COAT PROTEIN SA"/>
    <property type="match status" value="1"/>
</dbReference>
<accession>A0A1Z4JQE8</accession>
<reference evidence="2 3" key="1">
    <citation type="submission" date="2017-06" db="EMBL/GenBank/DDBJ databases">
        <title>Genome sequencing of cyanobaciteial culture collection at National Institute for Environmental Studies (NIES).</title>
        <authorList>
            <person name="Hirose Y."/>
            <person name="Shimura Y."/>
            <person name="Fujisawa T."/>
            <person name="Nakamura Y."/>
            <person name="Kawachi M."/>
        </authorList>
    </citation>
    <scope>NUCLEOTIDE SEQUENCE [LARGE SCALE GENOMIC DNA]</scope>
    <source>
        <strain evidence="2 3">NIES-2135</strain>
    </source>
</reference>
<dbReference type="SUPFAM" id="SSF53756">
    <property type="entry name" value="UDP-Glycosyltransferase/glycogen phosphorylase"/>
    <property type="match status" value="1"/>
</dbReference>
<dbReference type="AlphaFoldDB" id="A0A1Z4JQE8"/>
<dbReference type="GO" id="GO:0016757">
    <property type="term" value="F:glycosyltransferase activity"/>
    <property type="evidence" value="ECO:0007669"/>
    <property type="project" value="InterPro"/>
</dbReference>
<name>A0A1Z4JQE8_LEPBY</name>
<dbReference type="Gene3D" id="3.40.50.2000">
    <property type="entry name" value="Glycogen Phosphorylase B"/>
    <property type="match status" value="2"/>
</dbReference>
<organism evidence="2 3">
    <name type="scientific">Leptolyngbya boryana NIES-2135</name>
    <dbReference type="NCBI Taxonomy" id="1973484"/>
    <lineage>
        <taxon>Bacteria</taxon>
        <taxon>Bacillati</taxon>
        <taxon>Cyanobacteriota</taxon>
        <taxon>Cyanophyceae</taxon>
        <taxon>Leptolyngbyales</taxon>
        <taxon>Leptolyngbyaceae</taxon>
        <taxon>Leptolyngbya group</taxon>
        <taxon>Leptolyngbya</taxon>
    </lineage>
</organism>
<dbReference type="EMBL" id="AP018203">
    <property type="protein sequence ID" value="BAY58991.1"/>
    <property type="molecule type" value="Genomic_DNA"/>
</dbReference>
<dbReference type="Proteomes" id="UP000217895">
    <property type="component" value="Chromosome"/>
</dbReference>
<dbReference type="InterPro" id="IPR001296">
    <property type="entry name" value="Glyco_trans_1"/>
</dbReference>
<feature type="domain" description="Glycosyl transferase family 1" evidence="1">
    <location>
        <begin position="245"/>
        <end position="404"/>
    </location>
</feature>
<sequence>MNVIQASAWFPPDSFGGVEVYLDGLVQDLRALGLNSSVAAARSISDPTIEQYHETEVYRYPAQDLKAFQTWLSQHKGEIYHQHTLTAGCGIPHLRSAKQLGMKTVVTIHMPDLACLRGTMMQGGNSACNGKIDPAKCSACLGVSKRVPTWAAQGLSYLPSAIATQARDRLRQSSDIRLRQLGTTIATPAQVRVQRQQFDQVVKLSDRIVVVCQWLYDAFVLNGVPASQLVLSRHGVSVDAIPQKSWVTRPIRIGFLGRWQETKGVQILVEALQSIPNVPVELIIHATHADQHGAANREKVMAIAQHDARIQIRPPLARTEISSAIANFDLLAVPSQWLETGPLVVLESFAAGTPVIGSDLGGIQELVKHGVDGWLVPATDSQAWASAIADFAEQPEKITQFKQNISPVKTRQAVAQEMMQLYQSLMREH</sequence>
<proteinExistence type="predicted"/>
<evidence type="ECO:0000313" key="2">
    <source>
        <dbReference type="EMBL" id="BAY58991.1"/>
    </source>
</evidence>
<dbReference type="Pfam" id="PF00534">
    <property type="entry name" value="Glycos_transf_1"/>
    <property type="match status" value="1"/>
</dbReference>
<keyword evidence="2" id="KW-0808">Transferase</keyword>